<keyword evidence="2" id="KW-1185">Reference proteome</keyword>
<organism evidence="1 2">
    <name type="scientific">Podarcis lilfordi</name>
    <name type="common">Lilford's wall lizard</name>
    <dbReference type="NCBI Taxonomy" id="74358"/>
    <lineage>
        <taxon>Eukaryota</taxon>
        <taxon>Metazoa</taxon>
        <taxon>Chordata</taxon>
        <taxon>Craniata</taxon>
        <taxon>Vertebrata</taxon>
        <taxon>Euteleostomi</taxon>
        <taxon>Lepidosauria</taxon>
        <taxon>Squamata</taxon>
        <taxon>Bifurcata</taxon>
        <taxon>Unidentata</taxon>
        <taxon>Episquamata</taxon>
        <taxon>Laterata</taxon>
        <taxon>Lacertibaenia</taxon>
        <taxon>Lacertidae</taxon>
        <taxon>Podarcis</taxon>
    </lineage>
</organism>
<dbReference type="EMBL" id="OX395130">
    <property type="protein sequence ID" value="CAI5775860.1"/>
    <property type="molecule type" value="Genomic_DNA"/>
</dbReference>
<accession>A0AA35KD22</accession>
<protein>
    <submittedName>
        <fullName evidence="1">Uncharacterized protein</fullName>
    </submittedName>
</protein>
<gene>
    <name evidence="1" type="ORF">PODLI_1B028001</name>
</gene>
<evidence type="ECO:0000313" key="2">
    <source>
        <dbReference type="Proteomes" id="UP001178461"/>
    </source>
</evidence>
<dbReference type="Proteomes" id="UP001178461">
    <property type="component" value="Chromosome 5"/>
</dbReference>
<proteinExistence type="predicted"/>
<evidence type="ECO:0000313" key="1">
    <source>
        <dbReference type="EMBL" id="CAI5775860.1"/>
    </source>
</evidence>
<dbReference type="AlphaFoldDB" id="A0AA35KD22"/>
<reference evidence="1" key="1">
    <citation type="submission" date="2022-12" db="EMBL/GenBank/DDBJ databases">
        <authorList>
            <person name="Alioto T."/>
            <person name="Alioto T."/>
            <person name="Gomez Garrido J."/>
        </authorList>
    </citation>
    <scope>NUCLEOTIDE SEQUENCE</scope>
</reference>
<name>A0AA35KD22_9SAUR</name>
<sequence>MSFFWSSPPPDVLSCLETEDRLRQEKVAYQLSCGNEVPAFEVIIPAVGFEYGTKTIIPYPFTCTSLNSMGHCRTVFWNMKCMRWK</sequence>